<gene>
    <name evidence="3" type="primary">frr</name>
    <name evidence="5" type="ORF">EI71_00077</name>
</gene>
<evidence type="ECO:0000259" key="4">
    <source>
        <dbReference type="Pfam" id="PF01765"/>
    </source>
</evidence>
<evidence type="ECO:0000256" key="1">
    <source>
        <dbReference type="ARBA" id="ARBA00005912"/>
    </source>
</evidence>
<dbReference type="FunFam" id="3.30.1360.40:FF:000001">
    <property type="entry name" value="Ribosome-recycling factor"/>
    <property type="match status" value="1"/>
</dbReference>
<dbReference type="NCBIfam" id="TIGR00496">
    <property type="entry name" value="frr"/>
    <property type="match status" value="1"/>
</dbReference>
<dbReference type="CDD" id="cd00520">
    <property type="entry name" value="RRF"/>
    <property type="match status" value="1"/>
</dbReference>
<dbReference type="EMBL" id="QXEV01000001">
    <property type="protein sequence ID" value="RIA78516.1"/>
    <property type="molecule type" value="Genomic_DNA"/>
</dbReference>
<proteinExistence type="inferred from homology"/>
<evidence type="ECO:0000313" key="6">
    <source>
        <dbReference type="Proteomes" id="UP000266506"/>
    </source>
</evidence>
<reference evidence="5 6" key="1">
    <citation type="submission" date="2018-08" db="EMBL/GenBank/DDBJ databases">
        <title>Genomic Encyclopedia of Archaeal and Bacterial Type Strains, Phase II (KMG-II): from individual species to whole genera.</title>
        <authorList>
            <person name="Goeker M."/>
        </authorList>
    </citation>
    <scope>NUCLEOTIDE SEQUENCE [LARGE SCALE GENOMIC DNA]</scope>
    <source>
        <strain evidence="5 6">ATCC 27112</strain>
    </source>
</reference>
<dbReference type="InterPro" id="IPR036191">
    <property type="entry name" value="RRF_sf"/>
</dbReference>
<dbReference type="InParanoid" id="A0A397S164"/>
<keyword evidence="6" id="KW-1185">Reference proteome</keyword>
<dbReference type="GO" id="GO:0005737">
    <property type="term" value="C:cytoplasm"/>
    <property type="evidence" value="ECO:0007669"/>
    <property type="project" value="UniProtKB-SubCell"/>
</dbReference>
<dbReference type="InterPro" id="IPR023584">
    <property type="entry name" value="Ribosome_recyc_fac_dom"/>
</dbReference>
<keyword evidence="2 3" id="KW-0648">Protein biosynthesis</keyword>
<feature type="domain" description="Ribosome recycling factor" evidence="4">
    <location>
        <begin position="24"/>
        <end position="182"/>
    </location>
</feature>
<dbReference type="Gene3D" id="1.10.132.20">
    <property type="entry name" value="Ribosome-recycling factor"/>
    <property type="match status" value="1"/>
</dbReference>
<dbReference type="Gene3D" id="3.30.1360.40">
    <property type="match status" value="1"/>
</dbReference>
<sequence length="184" mass="20819">MEEELEMTLLEGEEKMDKAIAAYERELSTVRTGRAAPSLLDTVYFEYYGAKTQIKNAATITVPESNQLLIKPYDKSSVKDIEKAILASPLGLTPQSDGTQIRLILPKMTEERRRELVKYVSKLEETAKVAIRNARRDLNDDIKKLGLPEDTEANALEDAQKLTDKKIQVVSEMTERKSKDLMTI</sequence>
<evidence type="ECO:0000313" key="5">
    <source>
        <dbReference type="EMBL" id="RIA78516.1"/>
    </source>
</evidence>
<comment type="caution">
    <text evidence="5">The sequence shown here is derived from an EMBL/GenBank/DDBJ whole genome shotgun (WGS) entry which is preliminary data.</text>
</comment>
<dbReference type="SUPFAM" id="SSF55194">
    <property type="entry name" value="Ribosome recycling factor, RRF"/>
    <property type="match status" value="1"/>
</dbReference>
<dbReference type="AlphaFoldDB" id="A0A397S164"/>
<comment type="subcellular location">
    <subcellularLocation>
        <location evidence="3">Cytoplasm</location>
    </subcellularLocation>
</comment>
<dbReference type="PANTHER" id="PTHR20982">
    <property type="entry name" value="RIBOSOME RECYCLING FACTOR"/>
    <property type="match status" value="1"/>
</dbReference>
<dbReference type="OrthoDB" id="9804006at2"/>
<dbReference type="FunCoup" id="A0A397S164">
    <property type="interactions" value="404"/>
</dbReference>
<dbReference type="HAMAP" id="MF_00040">
    <property type="entry name" value="RRF"/>
    <property type="match status" value="1"/>
</dbReference>
<dbReference type="PANTHER" id="PTHR20982:SF3">
    <property type="entry name" value="MITOCHONDRIAL RIBOSOME RECYCLING FACTOR PSEUDO 1"/>
    <property type="match status" value="1"/>
</dbReference>
<name>A0A397S164_9MOLU</name>
<dbReference type="Proteomes" id="UP000266506">
    <property type="component" value="Unassembled WGS sequence"/>
</dbReference>
<dbReference type="Pfam" id="PF01765">
    <property type="entry name" value="RRF"/>
    <property type="match status" value="1"/>
</dbReference>
<dbReference type="GO" id="GO:0006415">
    <property type="term" value="P:translational termination"/>
    <property type="evidence" value="ECO:0007669"/>
    <property type="project" value="UniProtKB-UniRule"/>
</dbReference>
<dbReference type="GO" id="GO:0043023">
    <property type="term" value="F:ribosomal large subunit binding"/>
    <property type="evidence" value="ECO:0007669"/>
    <property type="project" value="TreeGrafter"/>
</dbReference>
<dbReference type="InterPro" id="IPR002661">
    <property type="entry name" value="Ribosome_recyc_fac"/>
</dbReference>
<comment type="similarity">
    <text evidence="1 3">Belongs to the RRF family.</text>
</comment>
<keyword evidence="3" id="KW-0963">Cytoplasm</keyword>
<evidence type="ECO:0000256" key="3">
    <source>
        <dbReference type="HAMAP-Rule" id="MF_00040"/>
    </source>
</evidence>
<dbReference type="RefSeq" id="WP_119015260.1">
    <property type="nucleotide sequence ID" value="NZ_QXEV01000001.1"/>
</dbReference>
<comment type="function">
    <text evidence="3">Responsible for the release of ribosomes from messenger RNA at the termination of protein biosynthesis. May increase the efficiency of translation by recycling ribosomes from one round of translation to another.</text>
</comment>
<protein>
    <recommendedName>
        <fullName evidence="3">Ribosome-recycling factor</fullName>
        <shortName evidence="3">RRF</shortName>
    </recommendedName>
    <alternativeName>
        <fullName evidence="3">Ribosome-releasing factor</fullName>
    </alternativeName>
</protein>
<accession>A0A397S164</accession>
<organism evidence="5 6">
    <name type="scientific">Anaeroplasma bactoclasticum</name>
    <dbReference type="NCBI Taxonomy" id="2088"/>
    <lineage>
        <taxon>Bacteria</taxon>
        <taxon>Bacillati</taxon>
        <taxon>Mycoplasmatota</taxon>
        <taxon>Mollicutes</taxon>
        <taxon>Anaeroplasmatales</taxon>
        <taxon>Anaeroplasmataceae</taxon>
        <taxon>Anaeroplasma</taxon>
    </lineage>
</organism>
<evidence type="ECO:0000256" key="2">
    <source>
        <dbReference type="ARBA" id="ARBA00022917"/>
    </source>
</evidence>